<dbReference type="Proteomes" id="UP000269692">
    <property type="component" value="Unassembled WGS sequence"/>
</dbReference>
<gene>
    <name evidence="1" type="ORF">D9R14_16285</name>
</gene>
<dbReference type="OrthoDB" id="9783791at2"/>
<keyword evidence="1" id="KW-0808">Transferase</keyword>
<evidence type="ECO:0000313" key="2">
    <source>
        <dbReference type="Proteomes" id="UP000269692"/>
    </source>
</evidence>
<dbReference type="RefSeq" id="WP_121624405.1">
    <property type="nucleotide sequence ID" value="NZ_JACIIW010000003.1"/>
</dbReference>
<name>A0A3L7A6Q2_9HYPH</name>
<dbReference type="SUPFAM" id="SSF53448">
    <property type="entry name" value="Nucleotide-diphospho-sugar transferases"/>
    <property type="match status" value="1"/>
</dbReference>
<dbReference type="PANTHER" id="PTHR43179:SF7">
    <property type="entry name" value="RHAMNOSYLTRANSFERASE WBBL"/>
    <property type="match status" value="1"/>
</dbReference>
<dbReference type="Gene3D" id="3.90.550.10">
    <property type="entry name" value="Spore Coat Polysaccharide Biosynthesis Protein SpsA, Chain A"/>
    <property type="match status" value="1"/>
</dbReference>
<comment type="caution">
    <text evidence="1">The sequence shown here is derived from an EMBL/GenBank/DDBJ whole genome shotgun (WGS) entry which is preliminary data.</text>
</comment>
<dbReference type="InterPro" id="IPR029044">
    <property type="entry name" value="Nucleotide-diphossugar_trans"/>
</dbReference>
<dbReference type="CDD" id="cd04186">
    <property type="entry name" value="GT_2_like_c"/>
    <property type="match status" value="1"/>
</dbReference>
<reference evidence="1 2" key="1">
    <citation type="submission" date="2018-10" db="EMBL/GenBank/DDBJ databases">
        <title>Xanthobacter tagetidis genome sequencing and assembly.</title>
        <authorList>
            <person name="Maclea K.S."/>
            <person name="Goen A.E."/>
            <person name="Fatima S.A."/>
        </authorList>
    </citation>
    <scope>NUCLEOTIDE SEQUENCE [LARGE SCALE GENOMIC DNA]</scope>
    <source>
        <strain evidence="1 2">ATCC 700314</strain>
    </source>
</reference>
<keyword evidence="2" id="KW-1185">Reference proteome</keyword>
<dbReference type="GO" id="GO:0016740">
    <property type="term" value="F:transferase activity"/>
    <property type="evidence" value="ECO:0007669"/>
    <property type="project" value="UniProtKB-KW"/>
</dbReference>
<dbReference type="AlphaFoldDB" id="A0A3L7A6Q2"/>
<organism evidence="1 2">
    <name type="scientific">Xanthobacter tagetidis</name>
    <dbReference type="NCBI Taxonomy" id="60216"/>
    <lineage>
        <taxon>Bacteria</taxon>
        <taxon>Pseudomonadati</taxon>
        <taxon>Pseudomonadota</taxon>
        <taxon>Alphaproteobacteria</taxon>
        <taxon>Hyphomicrobiales</taxon>
        <taxon>Xanthobacteraceae</taxon>
        <taxon>Xanthobacter</taxon>
    </lineage>
</organism>
<sequence>MANEIAPFPLKGGAWVADGRRFHLPLLVRLASLRQGTVVMLAVSGVSEPVEIAIEGTERRVTVQPGALEPVEVPPGAARLVLKGERAAIGAARVAYFPVRGQFPLGRVILKLHSFLQGFRNAGEPGADLRQRWIAASDAARHLGFQMAARLASSPLQRQLWLPVYGKYRAQFVGDFAQVVPAEAAPLLLLASPVGASVPSDADLEACAAALRAQTDPAFDWLVAVDPARLERDGARLATLVKGIGRLVPAIGDGETSALAAALAEPEAADRLVGVLDPRGAPTRDAVAMIRATFADRPGLMLLYTDAERRDAAGAPVEGVFKPAFNRHLLESWPYFGALTVVRGARARAVGLRPAFAGAAPYDFLLRYLEGLDAEAVRHLPRIAYSGPDLPAGFADAETGAHAAAALSESLGLPVETTEGGRFLRPLFPVPQDRPLVSIVVPTRDRAELLGMTLRTLIAQTHYRNFEIVIVDNGSVQPETFALFDEVKGLWPATQIVRDGGNFNFSRICNNGVAATSGALILLLNNDIEVIDGAWLDEMVALIARRDHGVDTGVVGAKLLYPDRTIQHGGVIVGLFDYASHWFASCQPEAEGQEGRLLVRQDLSAVTGACLLIRRDVWDAVGGLDPERFPEDCNDIDLCMRVRRAGYNVVWTPHALMIHHESASRGRHRTAEHRARLRQQHAHFEALWASHVFVDPHYNPNLSRVNLFASVGKAPEDARAARGPEVRGAG</sequence>
<dbReference type="Pfam" id="PF13641">
    <property type="entry name" value="Glyco_tranf_2_3"/>
    <property type="match status" value="1"/>
</dbReference>
<accession>A0A3L7A6Q2</accession>
<proteinExistence type="predicted"/>
<evidence type="ECO:0000313" key="1">
    <source>
        <dbReference type="EMBL" id="RLP75847.1"/>
    </source>
</evidence>
<protein>
    <submittedName>
        <fullName evidence="1">Glycosyltransferase</fullName>
    </submittedName>
</protein>
<dbReference type="EMBL" id="RCTF01000014">
    <property type="protein sequence ID" value="RLP75847.1"/>
    <property type="molecule type" value="Genomic_DNA"/>
</dbReference>
<dbReference type="PANTHER" id="PTHR43179">
    <property type="entry name" value="RHAMNOSYLTRANSFERASE WBBL"/>
    <property type="match status" value="1"/>
</dbReference>